<protein>
    <submittedName>
        <fullName evidence="4">FecR family protein</fullName>
    </submittedName>
</protein>
<proteinExistence type="predicted"/>
<dbReference type="Gene3D" id="2.60.120.1440">
    <property type="match status" value="1"/>
</dbReference>
<evidence type="ECO:0000256" key="1">
    <source>
        <dbReference type="SAM" id="Phobius"/>
    </source>
</evidence>
<dbReference type="InterPro" id="IPR012373">
    <property type="entry name" value="Ferrdict_sens_TM"/>
</dbReference>
<name>A0A1H3ZM87_9BACT</name>
<dbReference type="Proteomes" id="UP000199656">
    <property type="component" value="Unassembled WGS sequence"/>
</dbReference>
<dbReference type="Gene3D" id="3.55.50.30">
    <property type="match status" value="1"/>
</dbReference>
<dbReference type="InterPro" id="IPR032508">
    <property type="entry name" value="FecR_C"/>
</dbReference>
<dbReference type="FunFam" id="2.60.120.1440:FF:000001">
    <property type="entry name" value="Putative anti-sigma factor"/>
    <property type="match status" value="1"/>
</dbReference>
<reference evidence="5" key="1">
    <citation type="submission" date="2016-10" db="EMBL/GenBank/DDBJ databases">
        <authorList>
            <person name="Varghese N."/>
            <person name="Submissions S."/>
        </authorList>
    </citation>
    <scope>NUCLEOTIDE SEQUENCE [LARGE SCALE GENOMIC DNA]</scope>
    <source>
        <strain evidence="5">DSM 23920</strain>
    </source>
</reference>
<organism evidence="4 5">
    <name type="scientific">Chitinophaga terrae</name>
    <name type="common">ex Kim and Jung 2007</name>
    <dbReference type="NCBI Taxonomy" id="408074"/>
    <lineage>
        <taxon>Bacteria</taxon>
        <taxon>Pseudomonadati</taxon>
        <taxon>Bacteroidota</taxon>
        <taxon>Chitinophagia</taxon>
        <taxon>Chitinophagales</taxon>
        <taxon>Chitinophagaceae</taxon>
        <taxon>Chitinophaga</taxon>
    </lineage>
</organism>
<dbReference type="OrthoDB" id="1099963at2"/>
<gene>
    <name evidence="4" type="ORF">SAMN05660909_01306</name>
</gene>
<feature type="transmembrane region" description="Helical" evidence="1">
    <location>
        <begin position="86"/>
        <end position="106"/>
    </location>
</feature>
<dbReference type="EMBL" id="FNRL01000004">
    <property type="protein sequence ID" value="SEA24765.1"/>
    <property type="molecule type" value="Genomic_DNA"/>
</dbReference>
<dbReference type="STRING" id="408074.SAMN05660909_01306"/>
<feature type="domain" description="FecR protein" evidence="2">
    <location>
        <begin position="188"/>
        <end position="287"/>
    </location>
</feature>
<evidence type="ECO:0000313" key="4">
    <source>
        <dbReference type="EMBL" id="SEA24765.1"/>
    </source>
</evidence>
<keyword evidence="5" id="KW-1185">Reference proteome</keyword>
<keyword evidence="1" id="KW-0472">Membrane</keyword>
<evidence type="ECO:0000313" key="5">
    <source>
        <dbReference type="Proteomes" id="UP000199656"/>
    </source>
</evidence>
<sequence length="399" mass="43622">MSTHDRLTYLLEQALQRSATEAELRELSALVSGDASGDIARQLEMLIQKELPANPTADYDTAHWDAVVDNILAADKVVETRKPRRIWRWIPAAAAVLLLAIGLYYMRQPSHKPPAVAARPEVQDLAPGGNKAVLTLADGTELTLDSSGHKALAKQGNTSITQPAGGQLAYTTQPGQPSATGLTQYNILRTPRGGQFQVTLPDGTRVWLNAASSLKYPVAFNGTSRQVELTGEAYFEVASNAAMPFKVMVPAGQDNRMEVAVLGTQFNIMAYADEAEIKTTLLEGAVNVTNKGNSKKLMPGQGALLDKQRDQLSLLQQVNTDEAVAWKNGFIQLEGNDIATVMRMIARWYDVEVVLTEPVPVHFRGSIPRNVPVSQALKLLEMTGEVHFELRDRKITVTR</sequence>
<keyword evidence="1" id="KW-1133">Transmembrane helix</keyword>
<dbReference type="AlphaFoldDB" id="A0A1H3ZM87"/>
<dbReference type="InterPro" id="IPR006860">
    <property type="entry name" value="FecR"/>
</dbReference>
<dbReference type="PANTHER" id="PTHR30273:SF2">
    <property type="entry name" value="PROTEIN FECR"/>
    <property type="match status" value="1"/>
</dbReference>
<feature type="domain" description="Protein FecR C-terminal" evidence="3">
    <location>
        <begin position="334"/>
        <end position="397"/>
    </location>
</feature>
<dbReference type="Pfam" id="PF04773">
    <property type="entry name" value="FecR"/>
    <property type="match status" value="1"/>
</dbReference>
<evidence type="ECO:0000259" key="2">
    <source>
        <dbReference type="Pfam" id="PF04773"/>
    </source>
</evidence>
<dbReference type="RefSeq" id="WP_089759849.1">
    <property type="nucleotide sequence ID" value="NZ_BKAT01000005.1"/>
</dbReference>
<keyword evidence="1" id="KW-0812">Transmembrane</keyword>
<evidence type="ECO:0000259" key="3">
    <source>
        <dbReference type="Pfam" id="PF16344"/>
    </source>
</evidence>
<dbReference type="GO" id="GO:0016989">
    <property type="term" value="F:sigma factor antagonist activity"/>
    <property type="evidence" value="ECO:0007669"/>
    <property type="project" value="TreeGrafter"/>
</dbReference>
<dbReference type="PANTHER" id="PTHR30273">
    <property type="entry name" value="PERIPLASMIC SIGNAL SENSOR AND SIGMA FACTOR ACTIVATOR FECR-RELATED"/>
    <property type="match status" value="1"/>
</dbReference>
<dbReference type="Pfam" id="PF16344">
    <property type="entry name" value="FecR_C"/>
    <property type="match status" value="1"/>
</dbReference>
<accession>A0A1H3ZM87</accession>